<accession>A0A2P2N543</accession>
<proteinExistence type="predicted"/>
<dbReference type="EMBL" id="GGEC01057096">
    <property type="protein sequence ID" value="MBX37580.1"/>
    <property type="molecule type" value="Transcribed_RNA"/>
</dbReference>
<organism evidence="1">
    <name type="scientific">Rhizophora mucronata</name>
    <name type="common">Asiatic mangrove</name>
    <dbReference type="NCBI Taxonomy" id="61149"/>
    <lineage>
        <taxon>Eukaryota</taxon>
        <taxon>Viridiplantae</taxon>
        <taxon>Streptophyta</taxon>
        <taxon>Embryophyta</taxon>
        <taxon>Tracheophyta</taxon>
        <taxon>Spermatophyta</taxon>
        <taxon>Magnoliopsida</taxon>
        <taxon>eudicotyledons</taxon>
        <taxon>Gunneridae</taxon>
        <taxon>Pentapetalae</taxon>
        <taxon>rosids</taxon>
        <taxon>fabids</taxon>
        <taxon>Malpighiales</taxon>
        <taxon>Rhizophoraceae</taxon>
        <taxon>Rhizophora</taxon>
    </lineage>
</organism>
<evidence type="ECO:0000313" key="1">
    <source>
        <dbReference type="EMBL" id="MBX37580.1"/>
    </source>
</evidence>
<reference evidence="1" key="1">
    <citation type="submission" date="2018-02" db="EMBL/GenBank/DDBJ databases">
        <title>Rhizophora mucronata_Transcriptome.</title>
        <authorList>
            <person name="Meera S.P."/>
            <person name="Sreeshan A."/>
            <person name="Augustine A."/>
        </authorList>
    </citation>
    <scope>NUCLEOTIDE SEQUENCE</scope>
    <source>
        <tissue evidence="1">Leaf</tissue>
    </source>
</reference>
<dbReference type="AlphaFoldDB" id="A0A2P2N543"/>
<name>A0A2P2N543_RHIMU</name>
<protein>
    <submittedName>
        <fullName evidence="1">Uncharacterized protein</fullName>
    </submittedName>
</protein>
<sequence>MQLHIECWLMGFVNLEILREV</sequence>